<reference evidence="8" key="1">
    <citation type="submission" date="2024-05" db="EMBL/GenBank/DDBJ databases">
        <authorList>
            <person name="Yu L."/>
        </authorList>
    </citation>
    <scope>NUCLEOTIDE SEQUENCE</scope>
    <source>
        <strain evidence="8">G08B096</strain>
    </source>
</reference>
<feature type="transmembrane region" description="Helical" evidence="7">
    <location>
        <begin position="247"/>
        <end position="270"/>
    </location>
</feature>
<dbReference type="RefSeq" id="WP_350347369.1">
    <property type="nucleotide sequence ID" value="NZ_CP158374.1"/>
</dbReference>
<evidence type="ECO:0000256" key="4">
    <source>
        <dbReference type="ARBA" id="ARBA00022989"/>
    </source>
</evidence>
<dbReference type="GO" id="GO:0005886">
    <property type="term" value="C:plasma membrane"/>
    <property type="evidence" value="ECO:0007669"/>
    <property type="project" value="UniProtKB-SubCell"/>
</dbReference>
<proteinExistence type="predicted"/>
<sequence length="426" mass="46908">MGDRANDGRGDAAAPRRARATAARAGAEVKEDLEAARRRLEEAGQPLRERFDPQIQQVSRITRRTMRIFPVRVWRHFLLQNGFIMSSGMSYQSLFAVFAGVYVLFAIAGIWLVGDEEAMEAFATLVNTYAPGLIGDNGVITTQALIQITQENTSLFGWTGAIALAGFIWTAIGFVTYARIGVRSMFGLPKDTRSYVLLKARDLVAALVFGLVLLAATAMSIVTTNFIDWILGVLGWDFGSNWSTYFVQFGALLVVFAIDTLALAALFRFLSGAAMPWRRMWVGSLLGSAGVSVLQLFSSVVLAFTTDNPLLATFAVFVGLLLWFRITSIVILVAASWIAVEASDANESLRLVTPEQLEAERRQREYEALVTAARVRVRMSQDELTRASWIGRFTAKRSLGRAEAELAELEASPPPPVPKRDVGWLE</sequence>
<dbReference type="EMBL" id="CP158374">
    <property type="protein sequence ID" value="XBX81347.1"/>
    <property type="molecule type" value="Genomic_DNA"/>
</dbReference>
<feature type="transmembrane region" description="Helical" evidence="7">
    <location>
        <begin position="94"/>
        <end position="114"/>
    </location>
</feature>
<feature type="compositionally biased region" description="Low complexity" evidence="6">
    <location>
        <begin position="11"/>
        <end position="26"/>
    </location>
</feature>
<feature type="transmembrane region" description="Helical" evidence="7">
    <location>
        <begin position="310"/>
        <end position="340"/>
    </location>
</feature>
<dbReference type="Pfam" id="PF03631">
    <property type="entry name" value="Virul_fac_BrkB"/>
    <property type="match status" value="1"/>
</dbReference>
<feature type="transmembrane region" description="Helical" evidence="7">
    <location>
        <begin position="155"/>
        <end position="182"/>
    </location>
</feature>
<protein>
    <submittedName>
        <fullName evidence="8">YihY/virulence factor BrkB family protein</fullName>
    </submittedName>
</protein>
<evidence type="ECO:0000256" key="1">
    <source>
        <dbReference type="ARBA" id="ARBA00004651"/>
    </source>
</evidence>
<evidence type="ECO:0000256" key="7">
    <source>
        <dbReference type="SAM" id="Phobius"/>
    </source>
</evidence>
<feature type="region of interest" description="Disordered" evidence="6">
    <location>
        <begin position="1"/>
        <end position="27"/>
    </location>
</feature>
<evidence type="ECO:0000256" key="5">
    <source>
        <dbReference type="ARBA" id="ARBA00023136"/>
    </source>
</evidence>
<feature type="region of interest" description="Disordered" evidence="6">
    <location>
        <begin position="406"/>
        <end position="426"/>
    </location>
</feature>
<dbReference type="PANTHER" id="PTHR30213">
    <property type="entry name" value="INNER MEMBRANE PROTEIN YHJD"/>
    <property type="match status" value="1"/>
</dbReference>
<evidence type="ECO:0000256" key="6">
    <source>
        <dbReference type="SAM" id="MobiDB-lite"/>
    </source>
</evidence>
<gene>
    <name evidence="8" type="ORF">ABIQ69_12085</name>
</gene>
<keyword evidence="2" id="KW-1003">Cell membrane</keyword>
<evidence type="ECO:0000313" key="8">
    <source>
        <dbReference type="EMBL" id="XBX81347.1"/>
    </source>
</evidence>
<feature type="compositionally biased region" description="Basic and acidic residues" evidence="6">
    <location>
        <begin position="1"/>
        <end position="10"/>
    </location>
</feature>
<name>A0AAU7W601_9MICO</name>
<evidence type="ECO:0000256" key="2">
    <source>
        <dbReference type="ARBA" id="ARBA00022475"/>
    </source>
</evidence>
<dbReference type="PANTHER" id="PTHR30213:SF1">
    <property type="entry name" value="INNER MEMBRANE PROTEIN YHJD"/>
    <property type="match status" value="1"/>
</dbReference>
<feature type="transmembrane region" description="Helical" evidence="7">
    <location>
        <begin position="282"/>
        <end position="304"/>
    </location>
</feature>
<dbReference type="InterPro" id="IPR017039">
    <property type="entry name" value="Virul_fac_BrkB"/>
</dbReference>
<keyword evidence="5 7" id="KW-0472">Membrane</keyword>
<organism evidence="8">
    <name type="scientific">Agromyces sp. G08B096</name>
    <dbReference type="NCBI Taxonomy" id="3156399"/>
    <lineage>
        <taxon>Bacteria</taxon>
        <taxon>Bacillati</taxon>
        <taxon>Actinomycetota</taxon>
        <taxon>Actinomycetes</taxon>
        <taxon>Micrococcales</taxon>
        <taxon>Microbacteriaceae</taxon>
        <taxon>Agromyces</taxon>
    </lineage>
</organism>
<accession>A0AAU7W601</accession>
<comment type="subcellular location">
    <subcellularLocation>
        <location evidence="1">Cell membrane</location>
        <topology evidence="1">Multi-pass membrane protein</topology>
    </subcellularLocation>
</comment>
<evidence type="ECO:0000256" key="3">
    <source>
        <dbReference type="ARBA" id="ARBA00022692"/>
    </source>
</evidence>
<feature type="transmembrane region" description="Helical" evidence="7">
    <location>
        <begin position="203"/>
        <end position="227"/>
    </location>
</feature>
<dbReference type="AlphaFoldDB" id="A0AAU7W601"/>
<keyword evidence="3 7" id="KW-0812">Transmembrane</keyword>
<keyword evidence="4 7" id="KW-1133">Transmembrane helix</keyword>